<dbReference type="InterPro" id="IPR005123">
    <property type="entry name" value="Oxoglu/Fe-dep_dioxygenase_dom"/>
</dbReference>
<evidence type="ECO:0000259" key="2">
    <source>
        <dbReference type="PROSITE" id="PS51471"/>
    </source>
</evidence>
<dbReference type="Gene3D" id="2.60.120.620">
    <property type="entry name" value="q2cbj1_9rhob like domain"/>
    <property type="match status" value="1"/>
</dbReference>
<dbReference type="InterPro" id="IPR044862">
    <property type="entry name" value="Pro_4_hyd_alph_FE2OG_OXY"/>
</dbReference>
<sequence length="201" mass="22653">MMFSESDRFIKLDSLLSEGMRERFRWLLVESGQISWEKPRSPFTASRGNVLQMSAESKEECLVFDMFCRHLVSAAYERIEQLWPNRLHPSRAVMQHFSVLMDGCAAEGAPHQVPHRDNFAHGGCVTYPELTLIYYVTVQDLDGGCLFGHLGEGVELVAPVFELAPVENTLVLIPGDQTHSVSPVLNGRRLSVVSNLYRSQD</sequence>
<dbReference type="EMBL" id="JAURTK010000021">
    <property type="protein sequence ID" value="MDP9651459.1"/>
    <property type="molecule type" value="Genomic_DNA"/>
</dbReference>
<comment type="similarity">
    <text evidence="1">Belongs to the iron/ascorbate-dependent oxidoreductase family.</text>
</comment>
<dbReference type="Pfam" id="PF13640">
    <property type="entry name" value="2OG-FeII_Oxy_3"/>
    <property type="match status" value="1"/>
</dbReference>
<protein>
    <recommendedName>
        <fullName evidence="2">Fe2OG dioxygenase domain-containing protein</fullName>
    </recommendedName>
</protein>
<dbReference type="Proteomes" id="UP001229486">
    <property type="component" value="Unassembled WGS sequence"/>
</dbReference>
<dbReference type="AlphaFoldDB" id="A0AB73IN85"/>
<dbReference type="GO" id="GO:0046872">
    <property type="term" value="F:metal ion binding"/>
    <property type="evidence" value="ECO:0007669"/>
    <property type="project" value="UniProtKB-KW"/>
</dbReference>
<evidence type="ECO:0000313" key="3">
    <source>
        <dbReference type="EMBL" id="MDP9651459.1"/>
    </source>
</evidence>
<keyword evidence="1" id="KW-0479">Metal-binding</keyword>
<dbReference type="RefSeq" id="WP_392396064.1">
    <property type="nucleotide sequence ID" value="NZ_JAURTK010000021.1"/>
</dbReference>
<organism evidence="3 4">
    <name type="scientific">Paraburkholderia caledonica</name>
    <dbReference type="NCBI Taxonomy" id="134536"/>
    <lineage>
        <taxon>Bacteria</taxon>
        <taxon>Pseudomonadati</taxon>
        <taxon>Pseudomonadota</taxon>
        <taxon>Betaproteobacteria</taxon>
        <taxon>Burkholderiales</taxon>
        <taxon>Burkholderiaceae</taxon>
        <taxon>Paraburkholderia</taxon>
    </lineage>
</organism>
<reference evidence="3" key="1">
    <citation type="submission" date="2023-07" db="EMBL/GenBank/DDBJ databases">
        <title>Sorghum-associated microbial communities from plants grown in Nebraska, USA.</title>
        <authorList>
            <person name="Schachtman D."/>
        </authorList>
    </citation>
    <scope>NUCLEOTIDE SEQUENCE</scope>
    <source>
        <strain evidence="3">DS1061</strain>
    </source>
</reference>
<evidence type="ECO:0000256" key="1">
    <source>
        <dbReference type="RuleBase" id="RU003682"/>
    </source>
</evidence>
<evidence type="ECO:0000313" key="4">
    <source>
        <dbReference type="Proteomes" id="UP001229486"/>
    </source>
</evidence>
<keyword evidence="1" id="KW-0560">Oxidoreductase</keyword>
<dbReference type="PROSITE" id="PS51471">
    <property type="entry name" value="FE2OG_OXY"/>
    <property type="match status" value="1"/>
</dbReference>
<accession>A0AB73IN85</accession>
<name>A0AB73IN85_9BURK</name>
<keyword evidence="1" id="KW-0408">Iron</keyword>
<feature type="domain" description="Fe2OG dioxygenase" evidence="2">
    <location>
        <begin position="88"/>
        <end position="199"/>
    </location>
</feature>
<proteinExistence type="inferred from homology"/>
<dbReference type="GO" id="GO:0016491">
    <property type="term" value="F:oxidoreductase activity"/>
    <property type="evidence" value="ECO:0007669"/>
    <property type="project" value="UniProtKB-KW"/>
</dbReference>
<comment type="caution">
    <text evidence="3">The sequence shown here is derived from an EMBL/GenBank/DDBJ whole genome shotgun (WGS) entry which is preliminary data.</text>
</comment>
<gene>
    <name evidence="3" type="ORF">J2793_006934</name>
</gene>